<dbReference type="PANTHER" id="PTHR46268">
    <property type="entry name" value="STRESS RESPONSE PROTEIN NHAX"/>
    <property type="match status" value="1"/>
</dbReference>
<dbReference type="Proteomes" id="UP001597185">
    <property type="component" value="Unassembled WGS sequence"/>
</dbReference>
<dbReference type="RefSeq" id="WP_256417841.1">
    <property type="nucleotide sequence ID" value="NZ_JANHDL010000003.1"/>
</dbReference>
<protein>
    <submittedName>
        <fullName evidence="3">Universal stress protein</fullName>
    </submittedName>
</protein>
<sequence>MYDAICCPTDGSRGSDAAVEHACNLAALADARIHALFVVDNSVPGVGEWDMAVEREEARGERALDAVTEAGERCDVPVERHLRRGRVHEEILDAAEQYEVDLIVMGTHGRTGLGRFLSAGSVAERVVRHSAVPVLTVRATGGDVDDA</sequence>
<dbReference type="CDD" id="cd00293">
    <property type="entry name" value="USP-like"/>
    <property type="match status" value="1"/>
</dbReference>
<dbReference type="InterPro" id="IPR006015">
    <property type="entry name" value="Universal_stress_UspA"/>
</dbReference>
<dbReference type="InterPro" id="IPR014729">
    <property type="entry name" value="Rossmann-like_a/b/a_fold"/>
</dbReference>
<dbReference type="PIRSF" id="PIRSF006276">
    <property type="entry name" value="UspA"/>
    <property type="match status" value="1"/>
</dbReference>
<feature type="domain" description="UspA" evidence="2">
    <location>
        <begin position="1"/>
        <end position="138"/>
    </location>
</feature>
<evidence type="ECO:0000313" key="4">
    <source>
        <dbReference type="Proteomes" id="UP001597185"/>
    </source>
</evidence>
<keyword evidence="4" id="KW-1185">Reference proteome</keyword>
<comment type="similarity">
    <text evidence="1">Belongs to the universal stress protein A family.</text>
</comment>
<dbReference type="InterPro" id="IPR006016">
    <property type="entry name" value="UspA"/>
</dbReference>
<reference evidence="3 4" key="1">
    <citation type="journal article" date="2019" name="Int. J. Syst. Evol. Microbiol.">
        <title>The Global Catalogue of Microorganisms (GCM) 10K type strain sequencing project: providing services to taxonomists for standard genome sequencing and annotation.</title>
        <authorList>
            <consortium name="The Broad Institute Genomics Platform"/>
            <consortium name="The Broad Institute Genome Sequencing Center for Infectious Disease"/>
            <person name="Wu L."/>
            <person name="Ma J."/>
        </authorList>
    </citation>
    <scope>NUCLEOTIDE SEQUENCE [LARGE SCALE GENOMIC DNA]</scope>
    <source>
        <strain evidence="3 4">CGMCC 1.12689</strain>
    </source>
</reference>
<gene>
    <name evidence="3" type="ORF">ACFR9T_13605</name>
</gene>
<dbReference type="PRINTS" id="PR01438">
    <property type="entry name" value="UNVRSLSTRESS"/>
</dbReference>
<dbReference type="EMBL" id="JBHUDB010000011">
    <property type="protein sequence ID" value="MFD1571605.1"/>
    <property type="molecule type" value="Genomic_DNA"/>
</dbReference>
<dbReference type="Gene3D" id="3.40.50.620">
    <property type="entry name" value="HUPs"/>
    <property type="match status" value="1"/>
</dbReference>
<name>A0ABD6C3X3_9EURY</name>
<evidence type="ECO:0000259" key="2">
    <source>
        <dbReference type="Pfam" id="PF00582"/>
    </source>
</evidence>
<evidence type="ECO:0000256" key="1">
    <source>
        <dbReference type="ARBA" id="ARBA00008791"/>
    </source>
</evidence>
<comment type="caution">
    <text evidence="3">The sequence shown here is derived from an EMBL/GenBank/DDBJ whole genome shotgun (WGS) entry which is preliminary data.</text>
</comment>
<proteinExistence type="inferred from homology"/>
<organism evidence="3 4">
    <name type="scientific">Halorubrum laminariae</name>
    <dbReference type="NCBI Taxonomy" id="1433523"/>
    <lineage>
        <taxon>Archaea</taxon>
        <taxon>Methanobacteriati</taxon>
        <taxon>Methanobacteriota</taxon>
        <taxon>Stenosarchaea group</taxon>
        <taxon>Halobacteria</taxon>
        <taxon>Halobacteriales</taxon>
        <taxon>Haloferacaceae</taxon>
        <taxon>Halorubrum</taxon>
    </lineage>
</organism>
<dbReference type="PANTHER" id="PTHR46268:SF6">
    <property type="entry name" value="UNIVERSAL STRESS PROTEIN UP12"/>
    <property type="match status" value="1"/>
</dbReference>
<dbReference type="SUPFAM" id="SSF52402">
    <property type="entry name" value="Adenine nucleotide alpha hydrolases-like"/>
    <property type="match status" value="1"/>
</dbReference>
<accession>A0ABD6C3X3</accession>
<evidence type="ECO:0000313" key="3">
    <source>
        <dbReference type="EMBL" id="MFD1571605.1"/>
    </source>
</evidence>
<dbReference type="AlphaFoldDB" id="A0ABD6C3X3"/>
<dbReference type="Pfam" id="PF00582">
    <property type="entry name" value="Usp"/>
    <property type="match status" value="1"/>
</dbReference>